<keyword evidence="5" id="KW-0677">Repeat</keyword>
<comment type="similarity">
    <text evidence="2">Belongs to the ABC transporter superfamily. ABCG family. PDR (TC 3.A.1.205) subfamily.</text>
</comment>
<feature type="transmembrane region" description="Helical" evidence="10">
    <location>
        <begin position="1262"/>
        <end position="1281"/>
    </location>
</feature>
<evidence type="ECO:0000256" key="7">
    <source>
        <dbReference type="ARBA" id="ARBA00022840"/>
    </source>
</evidence>
<evidence type="ECO:0000256" key="2">
    <source>
        <dbReference type="ARBA" id="ARBA00006012"/>
    </source>
</evidence>
<dbReference type="Pfam" id="PF01061">
    <property type="entry name" value="ABC2_membrane"/>
    <property type="match status" value="2"/>
</dbReference>
<dbReference type="InterPro" id="IPR029481">
    <property type="entry name" value="ABC_trans_N"/>
</dbReference>
<sequence length="1346" mass="150966">MAAASNGSEYFDIDVETGRKSFARPSNAETVEQDEEDLRWAAIGRLPSQRQGSHLATLRRSQTSGYADGNVVQTIDVRKLDRSDREMVVRQALATSDQDNYKLLYAIKERLDRVGMEVPKIEVRFENLKVEADVQAGTRALPTLVNVSRDFIERVLSSLRIMKTRKHKLTILKDISGIIKPGRMTLLLGPPGSGKSTLLLALAGKLDQTLKKTGNITYNGESFDEFHVKRTSAYISQTDNHIAELTVRETLDFAARCQGANEGFAGIMKDLTRLEKERSVRPSFEIDAFMKAASVSGSKHSVSTDYVLRVLGLDVCSDTMVGNDMMRGVSGGQRKRVTTGEMTVGPRKTLFMDEISTGLDSSTTFQIVKCVRNFVHLMDGTVLMALLQPAPETFDLFDDLILLSEGYMVYQGPRQDVIGFFESLGFRLPPRKGVADFLQEVTSKKDQAQYWADPSKPYQFIPVSDIAAAFRSSKYGHAADSKLATPFDKSSADPSALCRTQFAISGWENLKVCFRREMLLINRHRFLYTFRTCQVAFVGFVTATMFLRTRLHSTNEAYGNEYLSCLFYGLVHMMFNGFSELPLMISRLPVFYKQRDNSFHPAWSWSIASWLLRVPYSVLESVVWTSVVYYSVGLAPSPGRFFRYMLLLFSVHQMALGLFRMMASIARDMVIANTFGSAAILAVFLLGGFVIPKDDIKPWWTWGFWVSPLSYGQRAIAVNEFTATRWMEPSAISNTSVGFNFLRLRSFPTEDNWYWIGVGEMRSQGVPETRLQLLSNVSGVFSPGVLTALVGSSGAGKTTLMDVLAGRKTGGYIEGDIRISGYQKEQQTFARISGYVEQNDIHSPQVTVEESLWFSASLRLPQEITKDQKKEFVEEVMRLVELDSLRYALVGLPGTTGLSTEQRKRLTIAVELVANPSIIFMDEPTSGLDARAAAIVMRTVRNTVDTGRTVVCTIHQPSIDIFEAFDELLLMKRGGQVIYGGKLGQHSKVMVDYFQGVDGVPAISSGYNPATWMLEVTTPALEEKINMDFADLYKKSQQFREVEANIKQLSVPPQGSKAITFASRYSQSQLSQFRLCLWKQNLVYWRSPAYNLVRLLFTTVAAIILGTVFWDVGSKRTSTQDLVTVMGALYSACLFLGVSNASSVQPIVSIERTVFYREKSAGMYSPIPYAAAQGLVEIPYIFTQTILYGVITYFTIGFERTFSKFILYLVFMFLTFTYFTFYGMMAVGLTPNQHLAAVISSAFYSLWNLLSGFLVQKPLIPVWWIWFYYICPVAWTLQGVILSQLGDVESIIDDPMFHGTVKQFIEQDFGFKPGMIGVSVAVLVGFCALFFSGFALSVKFLNFQRR</sequence>
<dbReference type="InterPro" id="IPR003593">
    <property type="entry name" value="AAA+_ATPase"/>
</dbReference>
<dbReference type="Pfam" id="PF19055">
    <property type="entry name" value="ABC2_membrane_7"/>
    <property type="match status" value="1"/>
</dbReference>
<keyword evidence="4 10" id="KW-0812">Transmembrane</keyword>
<dbReference type="SMART" id="SM00382">
    <property type="entry name" value="AAA"/>
    <property type="match status" value="2"/>
</dbReference>
<dbReference type="CDD" id="cd03233">
    <property type="entry name" value="ABCG_PDR_domain1"/>
    <property type="match status" value="1"/>
</dbReference>
<keyword evidence="7" id="KW-0067">ATP-binding</keyword>
<dbReference type="InterPro" id="IPR013525">
    <property type="entry name" value="ABC2_TM"/>
</dbReference>
<feature type="transmembrane region" description="Helical" evidence="10">
    <location>
        <begin position="1122"/>
        <end position="1139"/>
    </location>
</feature>
<gene>
    <name evidence="12" type="ORF">HID58_010335</name>
</gene>
<dbReference type="PANTHER" id="PTHR19241">
    <property type="entry name" value="ATP-BINDING CASSETTE TRANSPORTER"/>
    <property type="match status" value="1"/>
</dbReference>
<dbReference type="Pfam" id="PF14510">
    <property type="entry name" value="ABC_trans_N"/>
    <property type="match status" value="1"/>
</dbReference>
<evidence type="ECO:0000256" key="1">
    <source>
        <dbReference type="ARBA" id="ARBA00004141"/>
    </source>
</evidence>
<evidence type="ECO:0000256" key="10">
    <source>
        <dbReference type="SAM" id="Phobius"/>
    </source>
</evidence>
<proteinExistence type="inferred from homology"/>
<evidence type="ECO:0000313" key="12">
    <source>
        <dbReference type="EMBL" id="KAH0933218.1"/>
    </source>
</evidence>
<feature type="transmembrane region" description="Helical" evidence="10">
    <location>
        <begin position="1316"/>
        <end position="1338"/>
    </location>
</feature>
<feature type="domain" description="ABC transporter" evidence="11">
    <location>
        <begin position="156"/>
        <end position="430"/>
    </location>
</feature>
<dbReference type="Proteomes" id="UP000824890">
    <property type="component" value="Unassembled WGS sequence"/>
</dbReference>
<protein>
    <recommendedName>
        <fullName evidence="11">ABC transporter domain-containing protein</fullName>
    </recommendedName>
</protein>
<feature type="transmembrane region" description="Helical" evidence="10">
    <location>
        <begin position="1178"/>
        <end position="1198"/>
    </location>
</feature>
<evidence type="ECO:0000256" key="6">
    <source>
        <dbReference type="ARBA" id="ARBA00022741"/>
    </source>
</evidence>
<feature type="domain" description="ABC transporter" evidence="11">
    <location>
        <begin position="756"/>
        <end position="998"/>
    </location>
</feature>
<feature type="transmembrane region" description="Helical" evidence="10">
    <location>
        <begin position="1235"/>
        <end position="1255"/>
    </location>
</feature>
<dbReference type="InterPro" id="IPR034001">
    <property type="entry name" value="ABCG_PDR_1"/>
</dbReference>
<feature type="transmembrane region" description="Helical" evidence="10">
    <location>
        <begin position="1089"/>
        <end position="1110"/>
    </location>
</feature>
<dbReference type="Pfam" id="PF00005">
    <property type="entry name" value="ABC_tran"/>
    <property type="match status" value="2"/>
</dbReference>
<feature type="transmembrane region" description="Helical" evidence="10">
    <location>
        <begin position="641"/>
        <end position="659"/>
    </location>
</feature>
<dbReference type="Pfam" id="PF08370">
    <property type="entry name" value="PDR_assoc"/>
    <property type="match status" value="1"/>
</dbReference>
<dbReference type="InterPro" id="IPR034003">
    <property type="entry name" value="ABCG_PDR_2"/>
</dbReference>
<evidence type="ECO:0000313" key="13">
    <source>
        <dbReference type="Proteomes" id="UP000824890"/>
    </source>
</evidence>
<dbReference type="EMBL" id="JAGKQM010000003">
    <property type="protein sequence ID" value="KAH0933218.1"/>
    <property type="molecule type" value="Genomic_DNA"/>
</dbReference>
<keyword evidence="9 10" id="KW-0472">Membrane</keyword>
<organism evidence="12 13">
    <name type="scientific">Brassica napus</name>
    <name type="common">Rape</name>
    <dbReference type="NCBI Taxonomy" id="3708"/>
    <lineage>
        <taxon>Eukaryota</taxon>
        <taxon>Viridiplantae</taxon>
        <taxon>Streptophyta</taxon>
        <taxon>Embryophyta</taxon>
        <taxon>Tracheophyta</taxon>
        <taxon>Spermatophyta</taxon>
        <taxon>Magnoliopsida</taxon>
        <taxon>eudicotyledons</taxon>
        <taxon>Gunneridae</taxon>
        <taxon>Pentapetalae</taxon>
        <taxon>rosids</taxon>
        <taxon>malvids</taxon>
        <taxon>Brassicales</taxon>
        <taxon>Brassicaceae</taxon>
        <taxon>Brassiceae</taxon>
        <taxon>Brassica</taxon>
    </lineage>
</organism>
<accession>A0ABQ8DX03</accession>
<dbReference type="CDD" id="cd03232">
    <property type="entry name" value="ABCG_PDR_domain2"/>
    <property type="match status" value="1"/>
</dbReference>
<evidence type="ECO:0000259" key="11">
    <source>
        <dbReference type="PROSITE" id="PS50893"/>
    </source>
</evidence>
<name>A0ABQ8DX03_BRANA</name>
<keyword evidence="8 10" id="KW-1133">Transmembrane helix</keyword>
<dbReference type="SUPFAM" id="SSF52540">
    <property type="entry name" value="P-loop containing nucleoside triphosphate hydrolases"/>
    <property type="match status" value="2"/>
</dbReference>
<feature type="transmembrane region" description="Helical" evidence="10">
    <location>
        <begin position="671"/>
        <end position="691"/>
    </location>
</feature>
<keyword evidence="6" id="KW-0547">Nucleotide-binding</keyword>
<dbReference type="PROSITE" id="PS50893">
    <property type="entry name" value="ABC_TRANSPORTER_2"/>
    <property type="match status" value="2"/>
</dbReference>
<keyword evidence="13" id="KW-1185">Reference proteome</keyword>
<feature type="transmembrane region" description="Helical" evidence="10">
    <location>
        <begin position="526"/>
        <end position="547"/>
    </location>
</feature>
<comment type="caution">
    <text evidence="12">The sequence shown here is derived from an EMBL/GenBank/DDBJ whole genome shotgun (WGS) entry which is preliminary data.</text>
</comment>
<dbReference type="Gene3D" id="3.40.50.300">
    <property type="entry name" value="P-loop containing nucleotide triphosphate hydrolases"/>
    <property type="match status" value="2"/>
</dbReference>
<dbReference type="InterPro" id="IPR013581">
    <property type="entry name" value="PDR_assoc"/>
</dbReference>
<evidence type="ECO:0000256" key="3">
    <source>
        <dbReference type="ARBA" id="ARBA00022448"/>
    </source>
</evidence>
<feature type="transmembrane region" description="Helical" evidence="10">
    <location>
        <begin position="1205"/>
        <end position="1229"/>
    </location>
</feature>
<evidence type="ECO:0000256" key="9">
    <source>
        <dbReference type="ARBA" id="ARBA00023136"/>
    </source>
</evidence>
<feature type="transmembrane region" description="Helical" evidence="10">
    <location>
        <begin position="567"/>
        <end position="590"/>
    </location>
</feature>
<evidence type="ECO:0000256" key="5">
    <source>
        <dbReference type="ARBA" id="ARBA00022737"/>
    </source>
</evidence>
<evidence type="ECO:0000256" key="8">
    <source>
        <dbReference type="ARBA" id="ARBA00022989"/>
    </source>
</evidence>
<dbReference type="InterPro" id="IPR043926">
    <property type="entry name" value="ABCG_dom"/>
</dbReference>
<evidence type="ECO:0000256" key="4">
    <source>
        <dbReference type="ARBA" id="ARBA00022692"/>
    </source>
</evidence>
<dbReference type="InterPro" id="IPR003439">
    <property type="entry name" value="ABC_transporter-like_ATP-bd"/>
</dbReference>
<keyword evidence="3" id="KW-0813">Transport</keyword>
<dbReference type="InterPro" id="IPR027417">
    <property type="entry name" value="P-loop_NTPase"/>
</dbReference>
<reference evidence="12 13" key="1">
    <citation type="submission" date="2021-05" db="EMBL/GenBank/DDBJ databases">
        <title>Genome Assembly of Synthetic Allotetraploid Brassica napus Reveals Homoeologous Exchanges between Subgenomes.</title>
        <authorList>
            <person name="Davis J.T."/>
        </authorList>
    </citation>
    <scope>NUCLEOTIDE SEQUENCE [LARGE SCALE GENOMIC DNA]</scope>
    <source>
        <strain evidence="13">cv. Da-Ae</strain>
        <tissue evidence="12">Seedling</tissue>
    </source>
</reference>
<comment type="subcellular location">
    <subcellularLocation>
        <location evidence="1">Membrane</location>
        <topology evidence="1">Multi-pass membrane protein</topology>
    </subcellularLocation>
</comment>